<sequence length="262" mass="30693">CAGIRPFSCLDRVIIQGTLPDICHPGAITGFFNRHGIRIFDFKPWAAPMRDEINENIKAIAAENGIEIEFVRRSKDSKEERIQEVIAQRGEHPGIVHILSAMESCTAFKPWHDKQTHETFFKYDSGRCLHYYIYFIDKDFGLCYLRIPTWAPYRLQFYFNGHNWLARQLDKKGIAYEQVENAYLRIDDFEKAQQLADQFPVKRLHRLLDRYARRLCPVVARFRSGVHWSIMQAEYATDVIFKEHESLAPICEELVRTLSHAV</sequence>
<organism evidence="1">
    <name type="scientific">marine sediment metagenome</name>
    <dbReference type="NCBI Taxonomy" id="412755"/>
    <lineage>
        <taxon>unclassified sequences</taxon>
        <taxon>metagenomes</taxon>
        <taxon>ecological metagenomes</taxon>
    </lineage>
</organism>
<feature type="non-terminal residue" evidence="1">
    <location>
        <position position="262"/>
    </location>
</feature>
<feature type="non-terminal residue" evidence="1">
    <location>
        <position position="1"/>
    </location>
</feature>
<proteinExistence type="predicted"/>
<gene>
    <name evidence="1" type="ORF">S01H1_48847</name>
</gene>
<name>X0VGV9_9ZZZZ</name>
<dbReference type="AlphaFoldDB" id="X0VGV9"/>
<comment type="caution">
    <text evidence="1">The sequence shown here is derived from an EMBL/GenBank/DDBJ whole genome shotgun (WGS) entry which is preliminary data.</text>
</comment>
<accession>X0VGV9</accession>
<protein>
    <submittedName>
        <fullName evidence="1">Uncharacterized protein</fullName>
    </submittedName>
</protein>
<reference evidence="1" key="1">
    <citation type="journal article" date="2014" name="Front. Microbiol.">
        <title>High frequency of phylogenetically diverse reductive dehalogenase-homologous genes in deep subseafloor sedimentary metagenomes.</title>
        <authorList>
            <person name="Kawai M."/>
            <person name="Futagami T."/>
            <person name="Toyoda A."/>
            <person name="Takaki Y."/>
            <person name="Nishi S."/>
            <person name="Hori S."/>
            <person name="Arai W."/>
            <person name="Tsubouchi T."/>
            <person name="Morono Y."/>
            <person name="Uchiyama I."/>
            <person name="Ito T."/>
            <person name="Fujiyama A."/>
            <person name="Inagaki F."/>
            <person name="Takami H."/>
        </authorList>
    </citation>
    <scope>NUCLEOTIDE SEQUENCE</scope>
    <source>
        <strain evidence="1">Expedition CK06-06</strain>
    </source>
</reference>
<dbReference type="EMBL" id="BARS01031383">
    <property type="protein sequence ID" value="GAG17524.1"/>
    <property type="molecule type" value="Genomic_DNA"/>
</dbReference>
<evidence type="ECO:0000313" key="1">
    <source>
        <dbReference type="EMBL" id="GAG17524.1"/>
    </source>
</evidence>